<feature type="transmembrane region" description="Helical" evidence="8">
    <location>
        <begin position="266"/>
        <end position="288"/>
    </location>
</feature>
<dbReference type="AlphaFoldDB" id="A0AAD4GLP3"/>
<keyword evidence="10" id="KW-1185">Reference proteome</keyword>
<keyword evidence="7 8" id="KW-0472">Membrane</keyword>
<keyword evidence="6 8" id="KW-1133">Transmembrane helix</keyword>
<comment type="subcellular location">
    <subcellularLocation>
        <location evidence="8">Endoplasmic reticulum membrane</location>
        <topology evidence="8">Multi-pass membrane protein</topology>
    </subcellularLocation>
    <subcellularLocation>
        <location evidence="1">Membrane</location>
        <topology evidence="1">Multi-pass membrane protein</topology>
    </subcellularLocation>
</comment>
<organism evidence="9 10">
    <name type="scientific">Boletus edulis BED1</name>
    <dbReference type="NCBI Taxonomy" id="1328754"/>
    <lineage>
        <taxon>Eukaryota</taxon>
        <taxon>Fungi</taxon>
        <taxon>Dikarya</taxon>
        <taxon>Basidiomycota</taxon>
        <taxon>Agaricomycotina</taxon>
        <taxon>Agaricomycetes</taxon>
        <taxon>Agaricomycetidae</taxon>
        <taxon>Boletales</taxon>
        <taxon>Boletineae</taxon>
        <taxon>Boletaceae</taxon>
        <taxon>Boletoideae</taxon>
        <taxon>Boletus</taxon>
    </lineage>
</organism>
<feature type="transmembrane region" description="Helical" evidence="8">
    <location>
        <begin position="20"/>
        <end position="41"/>
    </location>
</feature>
<protein>
    <recommendedName>
        <fullName evidence="8">GPI-anchored wall transfer protein</fullName>
        <ecNumber evidence="8">2.3.-.-</ecNumber>
    </recommendedName>
</protein>
<dbReference type="GO" id="GO:0006506">
    <property type="term" value="P:GPI anchor biosynthetic process"/>
    <property type="evidence" value="ECO:0007669"/>
    <property type="project" value="UniProtKB-KW"/>
</dbReference>
<dbReference type="EC" id="2.3.-.-" evidence="8"/>
<sequence length="518" mass="57503">MDDNYKASKEAFVSGMMGSSVFHVNVVSAVGLASMVLHSTLRTRLTVFRAMPFVLEWLVLALPMSLALTVYADAPGALSALLLAPTCVLLLLPPIESGTPLLLKINKPQPTATRRESSIIDRPAQPALRPLPALTTYRANMMLMTVFSILAVDFPVFPRSLAKCETYGVSLMDVGVGSFVFSQGIVSAIPLIKDPFQLHADVKPKLYRIIKKILPIVVLGIVRVLLVKGTEYPEHVTEYGVHWNFFLTLSILPVAEVALHPVIKYVPISLLGLWIAVLHQFALSFMGLEAFLLKAPRSNIIHANKEGLISLLGYLSLHIMGLSLGTIILPPSPSFFRKQQRILLEGGNSEHLTKLDPSVPRQNAKTTIELFSYALVWWTLLALVQHGLQVSRRMANLPYTLWIVAYNTSFILAFYLLDMIFFPTRISKLRDPSDPSGKRILQEDPMTSTPKLAPPLLEAINKNGLVIFLVANVATGLVNLSIQTMYTPNAKAMFILNAYSFGICLFAWIFRNRRIWTT</sequence>
<dbReference type="GO" id="GO:0072659">
    <property type="term" value="P:protein localization to plasma membrane"/>
    <property type="evidence" value="ECO:0007669"/>
    <property type="project" value="TreeGrafter"/>
</dbReference>
<dbReference type="PANTHER" id="PTHR20661">
    <property type="entry name" value="PHOSPHATIDYLINOSITOL-GLYCAN BIOSYNTHESIS CLASS W PROTEIN"/>
    <property type="match status" value="1"/>
</dbReference>
<feature type="transmembrane region" description="Helical" evidence="8">
    <location>
        <begin position="53"/>
        <end position="71"/>
    </location>
</feature>
<evidence type="ECO:0000256" key="1">
    <source>
        <dbReference type="ARBA" id="ARBA00004141"/>
    </source>
</evidence>
<evidence type="ECO:0000313" key="9">
    <source>
        <dbReference type="EMBL" id="KAF8452635.1"/>
    </source>
</evidence>
<dbReference type="EMBL" id="WHUW01000001">
    <property type="protein sequence ID" value="KAF8452635.1"/>
    <property type="molecule type" value="Genomic_DNA"/>
</dbReference>
<evidence type="ECO:0000256" key="5">
    <source>
        <dbReference type="ARBA" id="ARBA00022692"/>
    </source>
</evidence>
<evidence type="ECO:0000256" key="6">
    <source>
        <dbReference type="ARBA" id="ARBA00022989"/>
    </source>
</evidence>
<evidence type="ECO:0000313" key="10">
    <source>
        <dbReference type="Proteomes" id="UP001194468"/>
    </source>
</evidence>
<reference evidence="9" key="2">
    <citation type="journal article" date="2020" name="Nat. Commun.">
        <title>Large-scale genome sequencing of mycorrhizal fungi provides insights into the early evolution of symbiotic traits.</title>
        <authorList>
            <person name="Miyauchi S."/>
            <person name="Kiss E."/>
            <person name="Kuo A."/>
            <person name="Drula E."/>
            <person name="Kohler A."/>
            <person name="Sanchez-Garcia M."/>
            <person name="Morin E."/>
            <person name="Andreopoulos B."/>
            <person name="Barry K.W."/>
            <person name="Bonito G."/>
            <person name="Buee M."/>
            <person name="Carver A."/>
            <person name="Chen C."/>
            <person name="Cichocki N."/>
            <person name="Clum A."/>
            <person name="Culley D."/>
            <person name="Crous P.W."/>
            <person name="Fauchery L."/>
            <person name="Girlanda M."/>
            <person name="Hayes R.D."/>
            <person name="Keri Z."/>
            <person name="LaButti K."/>
            <person name="Lipzen A."/>
            <person name="Lombard V."/>
            <person name="Magnuson J."/>
            <person name="Maillard F."/>
            <person name="Murat C."/>
            <person name="Nolan M."/>
            <person name="Ohm R.A."/>
            <person name="Pangilinan J."/>
            <person name="Pereira M.F."/>
            <person name="Perotto S."/>
            <person name="Peter M."/>
            <person name="Pfister S."/>
            <person name="Riley R."/>
            <person name="Sitrit Y."/>
            <person name="Stielow J.B."/>
            <person name="Szollosi G."/>
            <person name="Zifcakova L."/>
            <person name="Stursova M."/>
            <person name="Spatafora J.W."/>
            <person name="Tedersoo L."/>
            <person name="Vaario L.M."/>
            <person name="Yamada A."/>
            <person name="Yan M."/>
            <person name="Wang P."/>
            <person name="Xu J."/>
            <person name="Bruns T."/>
            <person name="Baldrian P."/>
            <person name="Vilgalys R."/>
            <person name="Dunand C."/>
            <person name="Henrissat B."/>
            <person name="Grigoriev I.V."/>
            <person name="Hibbett D."/>
            <person name="Nagy L.G."/>
            <person name="Martin F.M."/>
        </authorList>
    </citation>
    <scope>NUCLEOTIDE SEQUENCE</scope>
    <source>
        <strain evidence="9">BED1</strain>
    </source>
</reference>
<accession>A0AAD4GLP3</accession>
<feature type="transmembrane region" description="Helical" evidence="8">
    <location>
        <begin position="77"/>
        <end position="95"/>
    </location>
</feature>
<dbReference type="Proteomes" id="UP001194468">
    <property type="component" value="Unassembled WGS sequence"/>
</dbReference>
<comment type="similarity">
    <text evidence="3 8">Belongs to the PIGW family.</text>
</comment>
<dbReference type="InterPro" id="IPR009447">
    <property type="entry name" value="PIGW/GWT1"/>
</dbReference>
<feature type="transmembrane region" description="Helical" evidence="8">
    <location>
        <begin position="241"/>
        <end position="259"/>
    </location>
</feature>
<keyword evidence="5 8" id="KW-0812">Transmembrane</keyword>
<name>A0AAD4GLP3_BOLED</name>
<evidence type="ECO:0000256" key="2">
    <source>
        <dbReference type="ARBA" id="ARBA00004687"/>
    </source>
</evidence>
<keyword evidence="8" id="KW-0256">Endoplasmic reticulum</keyword>
<dbReference type="PIRSF" id="PIRSF017321">
    <property type="entry name" value="GWT1"/>
    <property type="match status" value="1"/>
</dbReference>
<proteinExistence type="inferred from homology"/>
<dbReference type="GO" id="GO:0005789">
    <property type="term" value="C:endoplasmic reticulum membrane"/>
    <property type="evidence" value="ECO:0007669"/>
    <property type="project" value="UniProtKB-SubCell"/>
</dbReference>
<feature type="transmembrane region" description="Helical" evidence="8">
    <location>
        <begin position="308"/>
        <end position="329"/>
    </location>
</feature>
<feature type="transmembrane region" description="Helical" evidence="8">
    <location>
        <begin position="400"/>
        <end position="422"/>
    </location>
</feature>
<feature type="transmembrane region" description="Helical" evidence="8">
    <location>
        <begin position="492"/>
        <end position="510"/>
    </location>
</feature>
<evidence type="ECO:0000256" key="8">
    <source>
        <dbReference type="RuleBase" id="RU280819"/>
    </source>
</evidence>
<keyword evidence="8" id="KW-0012">Acyltransferase</keyword>
<comment type="function">
    <text evidence="8">A acetyltransferase, which acetylates the inositol ring of phosphatidylinositol during biosynthesis of GPI-anchor.</text>
</comment>
<comment type="pathway">
    <text evidence="2 8">Glycolipid biosynthesis; glycosylphosphatidylinositol-anchor biosynthesis.</text>
</comment>
<gene>
    <name evidence="9" type="ORF">L210DRAFT_3617885</name>
</gene>
<dbReference type="PANTHER" id="PTHR20661:SF0">
    <property type="entry name" value="PHOSPHATIDYLINOSITOL-GLYCAN BIOSYNTHESIS CLASS W PROTEIN"/>
    <property type="match status" value="1"/>
</dbReference>
<dbReference type="Pfam" id="PF06423">
    <property type="entry name" value="GWT1"/>
    <property type="match status" value="1"/>
</dbReference>
<feature type="transmembrane region" description="Helical" evidence="8">
    <location>
        <begin position="465"/>
        <end position="486"/>
    </location>
</feature>
<dbReference type="GO" id="GO:0032216">
    <property type="term" value="F:glucosaminyl-phosphatidylinositol O-acyltransferase activity"/>
    <property type="evidence" value="ECO:0007669"/>
    <property type="project" value="TreeGrafter"/>
</dbReference>
<keyword evidence="8" id="KW-0808">Transferase</keyword>
<evidence type="ECO:0000256" key="7">
    <source>
        <dbReference type="ARBA" id="ARBA00023136"/>
    </source>
</evidence>
<comment type="caution">
    <text evidence="9">The sequence shown here is derived from an EMBL/GenBank/DDBJ whole genome shotgun (WGS) entry which is preliminary data.</text>
</comment>
<reference evidence="9" key="1">
    <citation type="submission" date="2019-10" db="EMBL/GenBank/DDBJ databases">
        <authorList>
            <consortium name="DOE Joint Genome Institute"/>
            <person name="Kuo A."/>
            <person name="Miyauchi S."/>
            <person name="Kiss E."/>
            <person name="Drula E."/>
            <person name="Kohler A."/>
            <person name="Sanchez-Garcia M."/>
            <person name="Andreopoulos B."/>
            <person name="Barry K.W."/>
            <person name="Bonito G."/>
            <person name="Buee M."/>
            <person name="Carver A."/>
            <person name="Chen C."/>
            <person name="Cichocki N."/>
            <person name="Clum A."/>
            <person name="Culley D."/>
            <person name="Crous P.W."/>
            <person name="Fauchery L."/>
            <person name="Girlanda M."/>
            <person name="Hayes R."/>
            <person name="Keri Z."/>
            <person name="LaButti K."/>
            <person name="Lipzen A."/>
            <person name="Lombard V."/>
            <person name="Magnuson J."/>
            <person name="Maillard F."/>
            <person name="Morin E."/>
            <person name="Murat C."/>
            <person name="Nolan M."/>
            <person name="Ohm R."/>
            <person name="Pangilinan J."/>
            <person name="Pereira M."/>
            <person name="Perotto S."/>
            <person name="Peter M."/>
            <person name="Riley R."/>
            <person name="Sitrit Y."/>
            <person name="Stielow B."/>
            <person name="Szollosi G."/>
            <person name="Zifcakova L."/>
            <person name="Stursova M."/>
            <person name="Spatafora J.W."/>
            <person name="Tedersoo L."/>
            <person name="Vaario L.-M."/>
            <person name="Yamada A."/>
            <person name="Yan M."/>
            <person name="Wang P."/>
            <person name="Xu J."/>
            <person name="Bruns T."/>
            <person name="Baldrian P."/>
            <person name="Vilgalys R."/>
            <person name="Henrissat B."/>
            <person name="Grigoriev I.V."/>
            <person name="Hibbett D."/>
            <person name="Nagy L.G."/>
            <person name="Martin F.M."/>
        </authorList>
    </citation>
    <scope>NUCLEOTIDE SEQUENCE</scope>
    <source>
        <strain evidence="9">BED1</strain>
    </source>
</reference>
<keyword evidence="4 8" id="KW-0337">GPI-anchor biosynthesis</keyword>
<evidence type="ECO:0000256" key="3">
    <source>
        <dbReference type="ARBA" id="ARBA00007559"/>
    </source>
</evidence>
<feature type="transmembrane region" description="Helical" evidence="8">
    <location>
        <begin position="370"/>
        <end position="388"/>
    </location>
</feature>
<evidence type="ECO:0000256" key="4">
    <source>
        <dbReference type="ARBA" id="ARBA00022502"/>
    </source>
</evidence>
<feature type="transmembrane region" description="Helical" evidence="8">
    <location>
        <begin position="213"/>
        <end position="229"/>
    </location>
</feature>